<dbReference type="EMBL" id="BSXW01000736">
    <property type="protein sequence ID" value="GMF28794.1"/>
    <property type="molecule type" value="Genomic_DNA"/>
</dbReference>
<evidence type="ECO:0000259" key="6">
    <source>
        <dbReference type="Pfam" id="PF04547"/>
    </source>
</evidence>
<organism evidence="7 8">
    <name type="scientific">Phytophthora lilii</name>
    <dbReference type="NCBI Taxonomy" id="2077276"/>
    <lineage>
        <taxon>Eukaryota</taxon>
        <taxon>Sar</taxon>
        <taxon>Stramenopiles</taxon>
        <taxon>Oomycota</taxon>
        <taxon>Peronosporomycetes</taxon>
        <taxon>Peronosporales</taxon>
        <taxon>Peronosporaceae</taxon>
        <taxon>Phytophthora</taxon>
    </lineage>
</organism>
<feature type="transmembrane region" description="Helical" evidence="5">
    <location>
        <begin position="426"/>
        <end position="453"/>
    </location>
</feature>
<keyword evidence="4 5" id="KW-0472">Membrane</keyword>
<dbReference type="GO" id="GO:0016020">
    <property type="term" value="C:membrane"/>
    <property type="evidence" value="ECO:0007669"/>
    <property type="project" value="UniProtKB-SubCell"/>
</dbReference>
<feature type="transmembrane region" description="Helical" evidence="5">
    <location>
        <begin position="585"/>
        <end position="608"/>
    </location>
</feature>
<feature type="transmembrane region" description="Helical" evidence="5">
    <location>
        <begin position="628"/>
        <end position="649"/>
    </location>
</feature>
<gene>
    <name evidence="7" type="ORF">Plil01_001215900</name>
</gene>
<dbReference type="PANTHER" id="PTHR12308">
    <property type="entry name" value="ANOCTAMIN"/>
    <property type="match status" value="1"/>
</dbReference>
<reference evidence="7" key="1">
    <citation type="submission" date="2023-04" db="EMBL/GenBank/DDBJ databases">
        <title>Phytophthora lilii NBRC 32176.</title>
        <authorList>
            <person name="Ichikawa N."/>
            <person name="Sato H."/>
            <person name="Tonouchi N."/>
        </authorList>
    </citation>
    <scope>NUCLEOTIDE SEQUENCE</scope>
    <source>
        <strain evidence="7">NBRC 32176</strain>
    </source>
</reference>
<dbReference type="Proteomes" id="UP001165083">
    <property type="component" value="Unassembled WGS sequence"/>
</dbReference>
<feature type="transmembrane region" description="Helical" evidence="5">
    <location>
        <begin position="540"/>
        <end position="565"/>
    </location>
</feature>
<dbReference type="InterPro" id="IPR049452">
    <property type="entry name" value="Anoctamin_TM"/>
</dbReference>
<comment type="subcellular location">
    <subcellularLocation>
        <location evidence="1">Membrane</location>
        <topology evidence="1">Multi-pass membrane protein</topology>
    </subcellularLocation>
</comment>
<dbReference type="GO" id="GO:0005254">
    <property type="term" value="F:chloride channel activity"/>
    <property type="evidence" value="ECO:0007669"/>
    <property type="project" value="TreeGrafter"/>
</dbReference>
<protein>
    <submittedName>
        <fullName evidence="7">Unnamed protein product</fullName>
    </submittedName>
</protein>
<evidence type="ECO:0000256" key="2">
    <source>
        <dbReference type="ARBA" id="ARBA00022692"/>
    </source>
</evidence>
<accession>A0A9W6X2V8</accession>
<evidence type="ECO:0000313" key="7">
    <source>
        <dbReference type="EMBL" id="GMF28794.1"/>
    </source>
</evidence>
<dbReference type="PANTHER" id="PTHR12308:SF73">
    <property type="entry name" value="ANOCTAMIN"/>
    <property type="match status" value="1"/>
</dbReference>
<keyword evidence="8" id="KW-1185">Reference proteome</keyword>
<proteinExistence type="predicted"/>
<name>A0A9W6X2V8_9STRA</name>
<comment type="caution">
    <text evidence="7">The sequence shown here is derived from an EMBL/GenBank/DDBJ whole genome shotgun (WGS) entry which is preliminary data.</text>
</comment>
<evidence type="ECO:0000256" key="4">
    <source>
        <dbReference type="ARBA" id="ARBA00023136"/>
    </source>
</evidence>
<feature type="transmembrane region" description="Helical" evidence="5">
    <location>
        <begin position="789"/>
        <end position="813"/>
    </location>
</feature>
<dbReference type="OrthoDB" id="296386at2759"/>
<feature type="domain" description="Anoctamin transmembrane" evidence="6">
    <location>
        <begin position="418"/>
        <end position="858"/>
    </location>
</feature>
<dbReference type="Pfam" id="PF04547">
    <property type="entry name" value="Anoctamin"/>
    <property type="match status" value="1"/>
</dbReference>
<feature type="transmembrane region" description="Helical" evidence="5">
    <location>
        <begin position="672"/>
        <end position="693"/>
    </location>
</feature>
<sequence length="939" mass="108311">MNEDVGDGISATSKGVAAMPVDEHTIQVDVPTKNKPSSIFYKFGAVSDAYENTMFENDLVMIFPLREGGEIKKPEAFTMQVFVDLLLGSSTKHNHHPFQRVLRTPRCFLDDSGNDMVDAMCPLKSGAGDSSRLEFECKVLEAEYENFIGSTEPTTERRFCELVATAISRRVQLACGLTARMFLSCDGDEIIMSVKSENDDLRVEADRINYRLQLSNKPFDSMLHQDKIRDLKREIGGDGWKKSVDLLRSKRGTANDTTEIPEMDPLLISRGDEFHPLIRKALRRWGHREEADGMFSDDDNHSQTAWSRFWTSIFSIHHDPMTYFAPFADYRHEPEFQPYFRRYPVSWGGKKEQTLFTQKDRIRLASGIVDRHINLDALQEAGYLKDQMFALHDEAALNELRSNWALNAKMLYQPLNKIRFYFGEKIALYFAWLEFYTKMLIFPSVAGIITIIYEEERDEEGNDNNRGYFLVAFAIFVVIWSSVFSEFWKRKQGLLGSVWGCHGLNEVFRYRPQFRGAKSYNPVTDAEELTYESRAKRHRWFVVSVTVVTVMVGIVIVALVGLFVLKHYINDDNHLQNIDIKYRTPLTLAVTVANAIQILILNMVYRLVARKMNDLENHRTDAEYENYLAMKVFLFQLCNSFASFFYIAFIKREAEGSCLYGDDCMKELRDQLLILFLVRIVVGNTTEVAIPYLKYRYELYAEDKLQEDEKKAGHNLIESQAKLSPYESNEAFEDYNELAIQFGFHNLFVAAFPLTPLLALVNNIVEVHVDASKLCFNCRRPFPQPSKSIGVWFYIFRFMTYMTVGTNAALILWTSDLFENYSGTVKAFSFVVVWQVGMALALFIERTVPDMPHHLDVLLERYDHIVDVVFKNLSEGDVSHLNEVSENLDLNIYPNDEWEDKRSDVKAVIELRDQEDEVRAAGHPHHQLETVSESIRNID</sequence>
<evidence type="ECO:0000256" key="1">
    <source>
        <dbReference type="ARBA" id="ARBA00004141"/>
    </source>
</evidence>
<keyword evidence="2 5" id="KW-0812">Transmembrane</keyword>
<evidence type="ECO:0000256" key="3">
    <source>
        <dbReference type="ARBA" id="ARBA00022989"/>
    </source>
</evidence>
<keyword evidence="3 5" id="KW-1133">Transmembrane helix</keyword>
<evidence type="ECO:0000313" key="8">
    <source>
        <dbReference type="Proteomes" id="UP001165083"/>
    </source>
</evidence>
<feature type="transmembrane region" description="Helical" evidence="5">
    <location>
        <begin position="825"/>
        <end position="844"/>
    </location>
</feature>
<dbReference type="InterPro" id="IPR007632">
    <property type="entry name" value="Anoctamin"/>
</dbReference>
<dbReference type="AlphaFoldDB" id="A0A9W6X2V8"/>
<feature type="transmembrane region" description="Helical" evidence="5">
    <location>
        <begin position="468"/>
        <end position="488"/>
    </location>
</feature>
<evidence type="ECO:0000256" key="5">
    <source>
        <dbReference type="SAM" id="Phobius"/>
    </source>
</evidence>